<feature type="active site" description="Charge relay system" evidence="5 6">
    <location>
        <position position="163"/>
    </location>
</feature>
<gene>
    <name evidence="12" type="ORF">SAMN05661093_06901</name>
</gene>
<dbReference type="GO" id="GO:0006508">
    <property type="term" value="P:proteolysis"/>
    <property type="evidence" value="ECO:0007669"/>
    <property type="project" value="UniProtKB-KW"/>
</dbReference>
<keyword evidence="3 6" id="KW-0378">Hydrolase</keyword>
<dbReference type="SUPFAM" id="SSF54897">
    <property type="entry name" value="Protease propeptides/inhibitors"/>
    <property type="match status" value="1"/>
</dbReference>
<accession>A0A1Y5Y0H0</accession>
<dbReference type="GO" id="GO:0005509">
    <property type="term" value="F:calcium ion binding"/>
    <property type="evidence" value="ECO:0007669"/>
    <property type="project" value="InterPro"/>
</dbReference>
<keyword evidence="13" id="KW-1185">Reference proteome</keyword>
<comment type="similarity">
    <text evidence="1 6 7">Belongs to the peptidase S8 family.</text>
</comment>
<dbReference type="InterPro" id="IPR036852">
    <property type="entry name" value="Peptidase_S8/S53_dom_sf"/>
</dbReference>
<dbReference type="PROSITE" id="PS00138">
    <property type="entry name" value="SUBTILASE_SER"/>
    <property type="match status" value="1"/>
</dbReference>
<evidence type="ECO:0000256" key="6">
    <source>
        <dbReference type="PROSITE-ProRule" id="PRU01240"/>
    </source>
</evidence>
<dbReference type="PROSITE" id="PS00136">
    <property type="entry name" value="SUBTILASE_ASP"/>
    <property type="match status" value="1"/>
</dbReference>
<feature type="signal peptide" evidence="9">
    <location>
        <begin position="1"/>
        <end position="35"/>
    </location>
</feature>
<dbReference type="CDD" id="cd04077">
    <property type="entry name" value="Peptidases_S8_PCSK9_ProteinaseK_like"/>
    <property type="match status" value="1"/>
</dbReference>
<dbReference type="Gene3D" id="3.30.70.80">
    <property type="entry name" value="Peptidase S8 propeptide/proteinase inhibitor I9"/>
    <property type="match status" value="1"/>
</dbReference>
<dbReference type="InterPro" id="IPR013783">
    <property type="entry name" value="Ig-like_fold"/>
</dbReference>
<evidence type="ECO:0000256" key="7">
    <source>
        <dbReference type="RuleBase" id="RU003355"/>
    </source>
</evidence>
<dbReference type="InterPro" id="IPR023827">
    <property type="entry name" value="Peptidase_S8_Asp-AS"/>
</dbReference>
<protein>
    <submittedName>
        <fullName evidence="12">Serine protease, subtilisin family</fullName>
    </submittedName>
</protein>
<dbReference type="InterPro" id="IPR022398">
    <property type="entry name" value="Peptidase_S8_His-AS"/>
</dbReference>
<dbReference type="InterPro" id="IPR010259">
    <property type="entry name" value="S8pro/Inhibitor_I9"/>
</dbReference>
<dbReference type="GO" id="GO:0005975">
    <property type="term" value="P:carbohydrate metabolic process"/>
    <property type="evidence" value="ECO:0007669"/>
    <property type="project" value="UniProtKB-ARBA"/>
</dbReference>
<feature type="active site" description="Charge relay system" evidence="5 6">
    <location>
        <position position="194"/>
    </location>
</feature>
<evidence type="ECO:0000259" key="11">
    <source>
        <dbReference type="Pfam" id="PF05922"/>
    </source>
</evidence>
<evidence type="ECO:0000256" key="1">
    <source>
        <dbReference type="ARBA" id="ARBA00011073"/>
    </source>
</evidence>
<feature type="domain" description="Peptidase S8/S53" evidence="10">
    <location>
        <begin position="155"/>
        <end position="384"/>
    </location>
</feature>
<evidence type="ECO:0000256" key="5">
    <source>
        <dbReference type="PIRSR" id="PIRSR615500-1"/>
    </source>
</evidence>
<dbReference type="Pfam" id="PF00082">
    <property type="entry name" value="Peptidase_S8"/>
    <property type="match status" value="1"/>
</dbReference>
<reference evidence="12 13" key="1">
    <citation type="submission" date="2017-04" db="EMBL/GenBank/DDBJ databases">
        <authorList>
            <person name="Afonso C.L."/>
            <person name="Miller P.J."/>
            <person name="Scott M.A."/>
            <person name="Spackman E."/>
            <person name="Goraichik I."/>
            <person name="Dimitrov K.M."/>
            <person name="Suarez D.L."/>
            <person name="Swayne D.E."/>
        </authorList>
    </citation>
    <scope>NUCLEOTIDE SEQUENCE [LARGE SCALE GENOMIC DNA]</scope>
    <source>
        <strain evidence="12 13">DSM 43828</strain>
    </source>
</reference>
<dbReference type="PROSITE" id="PS00137">
    <property type="entry name" value="SUBTILASE_HIS"/>
    <property type="match status" value="1"/>
</dbReference>
<feature type="chain" id="PRO_5013096886" evidence="9">
    <location>
        <begin position="36"/>
        <end position="647"/>
    </location>
</feature>
<keyword evidence="9" id="KW-0732">Signal</keyword>
<dbReference type="InterPro" id="IPR015919">
    <property type="entry name" value="Cadherin-like_sf"/>
</dbReference>
<organism evidence="12 13">
    <name type="scientific">Kibdelosporangium aridum</name>
    <dbReference type="NCBI Taxonomy" id="2030"/>
    <lineage>
        <taxon>Bacteria</taxon>
        <taxon>Bacillati</taxon>
        <taxon>Actinomycetota</taxon>
        <taxon>Actinomycetes</taxon>
        <taxon>Pseudonocardiales</taxon>
        <taxon>Pseudonocardiaceae</taxon>
        <taxon>Kibdelosporangium</taxon>
    </lineage>
</organism>
<proteinExistence type="inferred from homology"/>
<evidence type="ECO:0000313" key="13">
    <source>
        <dbReference type="Proteomes" id="UP000192674"/>
    </source>
</evidence>
<dbReference type="PANTHER" id="PTHR43806">
    <property type="entry name" value="PEPTIDASE S8"/>
    <property type="match status" value="1"/>
</dbReference>
<feature type="domain" description="Inhibitor I9" evidence="11">
    <location>
        <begin position="52"/>
        <end position="122"/>
    </location>
</feature>
<evidence type="ECO:0000313" key="12">
    <source>
        <dbReference type="EMBL" id="SMD21588.1"/>
    </source>
</evidence>
<dbReference type="FunFam" id="3.40.50.200:FF:000014">
    <property type="entry name" value="Proteinase K"/>
    <property type="match status" value="1"/>
</dbReference>
<evidence type="ECO:0000256" key="4">
    <source>
        <dbReference type="ARBA" id="ARBA00022825"/>
    </source>
</evidence>
<dbReference type="InterPro" id="IPR023828">
    <property type="entry name" value="Peptidase_S8_Ser-AS"/>
</dbReference>
<dbReference type="Pfam" id="PF05922">
    <property type="entry name" value="Inhibitor_I9"/>
    <property type="match status" value="1"/>
</dbReference>
<dbReference type="SUPFAM" id="SSF52743">
    <property type="entry name" value="Subtilisin-like"/>
    <property type="match status" value="1"/>
</dbReference>
<dbReference type="Gene3D" id="2.60.120.260">
    <property type="entry name" value="Galactose-binding domain-like"/>
    <property type="match status" value="1"/>
</dbReference>
<evidence type="ECO:0000256" key="2">
    <source>
        <dbReference type="ARBA" id="ARBA00022670"/>
    </source>
</evidence>
<feature type="region of interest" description="Disordered" evidence="8">
    <location>
        <begin position="399"/>
        <end position="420"/>
    </location>
</feature>
<keyword evidence="4 6" id="KW-0720">Serine protease</keyword>
<dbReference type="Gene3D" id="3.40.50.200">
    <property type="entry name" value="Peptidase S8/S53 domain"/>
    <property type="match status" value="1"/>
</dbReference>
<dbReference type="GO" id="GO:0005615">
    <property type="term" value="C:extracellular space"/>
    <property type="evidence" value="ECO:0007669"/>
    <property type="project" value="TreeGrafter"/>
</dbReference>
<dbReference type="SUPFAM" id="SSF49313">
    <property type="entry name" value="Cadherin-like"/>
    <property type="match status" value="1"/>
</dbReference>
<dbReference type="InterPro" id="IPR037045">
    <property type="entry name" value="S8pro/Inhibitor_I9_sf"/>
</dbReference>
<dbReference type="PRINTS" id="PR00723">
    <property type="entry name" value="SUBTILISIN"/>
</dbReference>
<dbReference type="InterPro" id="IPR000209">
    <property type="entry name" value="Peptidase_S8/S53_dom"/>
</dbReference>
<evidence type="ECO:0000256" key="9">
    <source>
        <dbReference type="SAM" id="SignalP"/>
    </source>
</evidence>
<dbReference type="OrthoDB" id="9798386at2"/>
<dbReference type="PANTHER" id="PTHR43806:SF11">
    <property type="entry name" value="CEREVISIN-RELATED"/>
    <property type="match status" value="1"/>
</dbReference>
<dbReference type="InterPro" id="IPR034193">
    <property type="entry name" value="PCSK9_ProteinaseK-like"/>
</dbReference>
<sequence length="647" mass="66376">MRTLAVPLRRRAVGLGVVATTALALTIAVAQPASAAVGQVLGADRAGAIKDSYIVQIKDSASPKARSAQTARELTAKYGGQVKVAWQHALNGFAVAMTADEARRMAADPRIDYVQQDAVVSIADTQPNPPSWGLDRIDQRDRPLDNSYTYNTTASNVHVYVLDTGIRISHSTFGGRATWGFNAIDTNNTDCNGHGTHVAGTIGGSQYGVAKGAQLVAVKVLNCQGSGSFAQVVNGINWVTQNAVKPAVANMSLGAAGSDTATENAVRNSIASGVTYAIASGNSNQNACNFTPAKVAEAITVNASDINDARASFSNFGTCTDIFGPGVNITSAWITNDTATNTISGTSMATPHVAGGAALWLADHPTDSAAAVQTALINNSSPNKISNPGTGSPNRLLFTNAGDPGPGNPSVSNPGNQTTTVGTAVNLQLSASGGTPPYTWSATGLPPGLAISSGGLISGTPSTAGTYSVTATAADTAGKAGSATFTWTVNPVGGCTGAGQKIANPGFESGAASWTATSSVIGQHGTDQPAHSGTWSAWLNGYGFIRTDRLSQSVTIPAGCTSYRLSYWLHIDSDETTGSVQYDKLTVQLGSNTLATYSNLNEAAGYQQRTFDVGAYAGQTVTLTFTGTEDISLQTSFVVDDVSLDVS</sequence>
<dbReference type="PROSITE" id="PS51892">
    <property type="entry name" value="SUBTILASE"/>
    <property type="match status" value="1"/>
</dbReference>
<dbReference type="GO" id="GO:0004252">
    <property type="term" value="F:serine-type endopeptidase activity"/>
    <property type="evidence" value="ECO:0007669"/>
    <property type="project" value="UniProtKB-UniRule"/>
</dbReference>
<name>A0A1Y5Y0H0_KIBAR</name>
<evidence type="ECO:0000256" key="3">
    <source>
        <dbReference type="ARBA" id="ARBA00022801"/>
    </source>
</evidence>
<dbReference type="InterPro" id="IPR050131">
    <property type="entry name" value="Peptidase_S8_subtilisin-like"/>
</dbReference>
<dbReference type="GO" id="GO:0016020">
    <property type="term" value="C:membrane"/>
    <property type="evidence" value="ECO:0007669"/>
    <property type="project" value="InterPro"/>
</dbReference>
<dbReference type="Gene3D" id="2.60.40.10">
    <property type="entry name" value="Immunoglobulins"/>
    <property type="match status" value="1"/>
</dbReference>
<evidence type="ECO:0000259" key="10">
    <source>
        <dbReference type="Pfam" id="PF00082"/>
    </source>
</evidence>
<keyword evidence="2 6" id="KW-0645">Protease</keyword>
<dbReference type="AlphaFoldDB" id="A0A1Y5Y0H0"/>
<feature type="active site" description="Charge relay system" evidence="5 6">
    <location>
        <position position="347"/>
    </location>
</feature>
<dbReference type="Proteomes" id="UP000192674">
    <property type="component" value="Unassembled WGS sequence"/>
</dbReference>
<dbReference type="Pfam" id="PF05345">
    <property type="entry name" value="He_PIG"/>
    <property type="match status" value="1"/>
</dbReference>
<evidence type="ECO:0000256" key="8">
    <source>
        <dbReference type="SAM" id="MobiDB-lite"/>
    </source>
</evidence>
<dbReference type="InterPro" id="IPR015500">
    <property type="entry name" value="Peptidase_S8_subtilisin-rel"/>
</dbReference>
<dbReference type="EMBL" id="FWXV01000007">
    <property type="protein sequence ID" value="SMD21588.1"/>
    <property type="molecule type" value="Genomic_DNA"/>
</dbReference>
<dbReference type="RefSeq" id="WP_084430868.1">
    <property type="nucleotide sequence ID" value="NZ_FWXV01000007.1"/>
</dbReference>